<dbReference type="PROSITE" id="PS51257">
    <property type="entry name" value="PROKAR_LIPOPROTEIN"/>
    <property type="match status" value="1"/>
</dbReference>
<dbReference type="EMBL" id="CP090145">
    <property type="protein sequence ID" value="UOX32517.1"/>
    <property type="molecule type" value="Genomic_DNA"/>
</dbReference>
<name>A0ABY4HI64_9FLAO</name>
<protein>
    <recommendedName>
        <fullName evidence="3">Lipoprotein</fullName>
    </recommendedName>
</protein>
<dbReference type="Proteomes" id="UP000830454">
    <property type="component" value="Chromosome"/>
</dbReference>
<proteinExistence type="predicted"/>
<organism evidence="1 2">
    <name type="scientific">Flavobacterium sediminilitoris</name>
    <dbReference type="NCBI Taxonomy" id="2024526"/>
    <lineage>
        <taxon>Bacteria</taxon>
        <taxon>Pseudomonadati</taxon>
        <taxon>Bacteroidota</taxon>
        <taxon>Flavobacteriia</taxon>
        <taxon>Flavobacteriales</taxon>
        <taxon>Flavobacteriaceae</taxon>
        <taxon>Flavobacterium</taxon>
    </lineage>
</organism>
<keyword evidence="2" id="KW-1185">Reference proteome</keyword>
<sequence length="160" mass="18978">MKIIICLMSILFFTSCNSQKKEKQTVQNYIIEKIIFSEVNTSEPISNEFYVKNTIQFSLDSVSFFTEKYEGEELVKSDKIKSYSNSNEKLFREIPEKYLIPKDFTYLNYYPENDGEYIDVTIYLDNGNLINWTLSYEENDLPQELKSLLKNFIISKNKFQ</sequence>
<gene>
    <name evidence="1" type="ORF">LXD69_10685</name>
</gene>
<evidence type="ECO:0008006" key="3">
    <source>
        <dbReference type="Google" id="ProtNLM"/>
    </source>
</evidence>
<dbReference type="RefSeq" id="WP_246915309.1">
    <property type="nucleotide sequence ID" value="NZ_CP090145.1"/>
</dbReference>
<evidence type="ECO:0000313" key="2">
    <source>
        <dbReference type="Proteomes" id="UP000830454"/>
    </source>
</evidence>
<reference evidence="1" key="2">
    <citation type="submission" date="2022-04" db="EMBL/GenBank/DDBJ databases">
        <title>Complete Genome Sequence of Flavobacterium sediminilitoris YSM-43, Isolated from a Tidal Sediment.</title>
        <authorList>
            <person name="Lee P.A."/>
        </authorList>
    </citation>
    <scope>NUCLEOTIDE SEQUENCE</scope>
    <source>
        <strain evidence="1">YSM-43</strain>
    </source>
</reference>
<reference evidence="1" key="1">
    <citation type="submission" date="2021-12" db="EMBL/GenBank/DDBJ databases">
        <authorList>
            <person name="Cha I.-T."/>
            <person name="Lee K.-E."/>
            <person name="Park S.-J."/>
        </authorList>
    </citation>
    <scope>NUCLEOTIDE SEQUENCE</scope>
    <source>
        <strain evidence="1">YSM-43</strain>
    </source>
</reference>
<accession>A0ABY4HI64</accession>
<evidence type="ECO:0000313" key="1">
    <source>
        <dbReference type="EMBL" id="UOX32517.1"/>
    </source>
</evidence>